<protein>
    <submittedName>
        <fullName evidence="1">Os07g0232450 protein</fullName>
    </submittedName>
</protein>
<accession>A0A0N7KN61</accession>
<name>A0A0N7KN61_ORYSJ</name>
<dbReference type="Gramene" id="Os07t0232450-00">
    <property type="protein sequence ID" value="Os07t0232450-00"/>
    <property type="gene ID" value="Os07g0232450"/>
</dbReference>
<organism evidence="1 2">
    <name type="scientific">Oryza sativa subsp. japonica</name>
    <name type="common">Rice</name>
    <dbReference type="NCBI Taxonomy" id="39947"/>
    <lineage>
        <taxon>Eukaryota</taxon>
        <taxon>Viridiplantae</taxon>
        <taxon>Streptophyta</taxon>
        <taxon>Embryophyta</taxon>
        <taxon>Tracheophyta</taxon>
        <taxon>Spermatophyta</taxon>
        <taxon>Magnoliopsida</taxon>
        <taxon>Liliopsida</taxon>
        <taxon>Poales</taxon>
        <taxon>Poaceae</taxon>
        <taxon>BOP clade</taxon>
        <taxon>Oryzoideae</taxon>
        <taxon>Oryzeae</taxon>
        <taxon>Oryzinae</taxon>
        <taxon>Oryza</taxon>
        <taxon>Oryza sativa</taxon>
    </lineage>
</organism>
<evidence type="ECO:0000313" key="2">
    <source>
        <dbReference type="Proteomes" id="UP000059680"/>
    </source>
</evidence>
<keyword evidence="2" id="KW-1185">Reference proteome</keyword>
<reference evidence="1 2" key="2">
    <citation type="journal article" date="2013" name="Plant Cell Physiol.">
        <title>Rice Annotation Project Database (RAP-DB): an integrative and interactive database for rice genomics.</title>
        <authorList>
            <person name="Sakai H."/>
            <person name="Lee S.S."/>
            <person name="Tanaka T."/>
            <person name="Numa H."/>
            <person name="Kim J."/>
            <person name="Kawahara Y."/>
            <person name="Wakimoto H."/>
            <person name="Yang C.C."/>
            <person name="Iwamoto M."/>
            <person name="Abe T."/>
            <person name="Yamada Y."/>
            <person name="Muto A."/>
            <person name="Inokuchi H."/>
            <person name="Ikemura T."/>
            <person name="Matsumoto T."/>
            <person name="Sasaki T."/>
            <person name="Itoh T."/>
        </authorList>
    </citation>
    <scope>NUCLEOTIDE SEQUENCE [LARGE SCALE GENOMIC DNA]</scope>
    <source>
        <strain evidence="2">cv. Nipponbare</strain>
    </source>
</reference>
<dbReference type="EMBL" id="AP014963">
    <property type="protein sequence ID" value="BAT00722.1"/>
    <property type="molecule type" value="Genomic_DNA"/>
</dbReference>
<dbReference type="Proteomes" id="UP000059680">
    <property type="component" value="Chromosome 7"/>
</dbReference>
<gene>
    <name evidence="1" type="ordered locus">Os07g0232450</name>
    <name evidence="1" type="ORF">OSNPB_070232450</name>
</gene>
<proteinExistence type="predicted"/>
<evidence type="ECO:0000313" key="1">
    <source>
        <dbReference type="EMBL" id="BAT00722.1"/>
    </source>
</evidence>
<reference evidence="1 2" key="3">
    <citation type="journal article" date="2013" name="Rice">
        <title>Improvement of the Oryza sativa Nipponbare reference genome using next generation sequence and optical map data.</title>
        <authorList>
            <person name="Kawahara Y."/>
            <person name="de la Bastide M."/>
            <person name="Hamilton J.P."/>
            <person name="Kanamori H."/>
            <person name="McCombie W.R."/>
            <person name="Ouyang S."/>
            <person name="Schwartz D.C."/>
            <person name="Tanaka T."/>
            <person name="Wu J."/>
            <person name="Zhou S."/>
            <person name="Childs K.L."/>
            <person name="Davidson R.M."/>
            <person name="Lin H."/>
            <person name="Quesada-Ocampo L."/>
            <person name="Vaillancourt B."/>
            <person name="Sakai H."/>
            <person name="Lee S.S."/>
            <person name="Kim J."/>
            <person name="Numa H."/>
            <person name="Itoh T."/>
            <person name="Buell C.R."/>
            <person name="Matsumoto T."/>
        </authorList>
    </citation>
    <scope>NUCLEOTIDE SEQUENCE [LARGE SCALE GENOMIC DNA]</scope>
    <source>
        <strain evidence="2">cv. Nipponbare</strain>
    </source>
</reference>
<dbReference type="AlphaFoldDB" id="A0A0N7KN61"/>
<reference evidence="2" key="1">
    <citation type="journal article" date="2005" name="Nature">
        <title>The map-based sequence of the rice genome.</title>
        <authorList>
            <consortium name="International rice genome sequencing project (IRGSP)"/>
            <person name="Matsumoto T."/>
            <person name="Wu J."/>
            <person name="Kanamori H."/>
            <person name="Katayose Y."/>
            <person name="Fujisawa M."/>
            <person name="Namiki N."/>
            <person name="Mizuno H."/>
            <person name="Yamamoto K."/>
            <person name="Antonio B.A."/>
            <person name="Baba T."/>
            <person name="Sakata K."/>
            <person name="Nagamura Y."/>
            <person name="Aoki H."/>
            <person name="Arikawa K."/>
            <person name="Arita K."/>
            <person name="Bito T."/>
            <person name="Chiden Y."/>
            <person name="Fujitsuka N."/>
            <person name="Fukunaka R."/>
            <person name="Hamada M."/>
            <person name="Harada C."/>
            <person name="Hayashi A."/>
            <person name="Hijishita S."/>
            <person name="Honda M."/>
            <person name="Hosokawa S."/>
            <person name="Ichikawa Y."/>
            <person name="Idonuma A."/>
            <person name="Iijima M."/>
            <person name="Ikeda M."/>
            <person name="Ikeno M."/>
            <person name="Ito K."/>
            <person name="Ito S."/>
            <person name="Ito T."/>
            <person name="Ito Y."/>
            <person name="Ito Y."/>
            <person name="Iwabuchi A."/>
            <person name="Kamiya K."/>
            <person name="Karasawa W."/>
            <person name="Kurita K."/>
            <person name="Katagiri S."/>
            <person name="Kikuta A."/>
            <person name="Kobayashi H."/>
            <person name="Kobayashi N."/>
            <person name="Machita K."/>
            <person name="Maehara T."/>
            <person name="Masukawa M."/>
            <person name="Mizubayashi T."/>
            <person name="Mukai Y."/>
            <person name="Nagasaki H."/>
            <person name="Nagata Y."/>
            <person name="Naito S."/>
            <person name="Nakashima M."/>
            <person name="Nakama Y."/>
            <person name="Nakamichi Y."/>
            <person name="Nakamura M."/>
            <person name="Meguro A."/>
            <person name="Negishi M."/>
            <person name="Ohta I."/>
            <person name="Ohta T."/>
            <person name="Okamoto M."/>
            <person name="Ono N."/>
            <person name="Saji S."/>
            <person name="Sakaguchi M."/>
            <person name="Sakai K."/>
            <person name="Shibata M."/>
            <person name="Shimokawa T."/>
            <person name="Song J."/>
            <person name="Takazaki Y."/>
            <person name="Terasawa K."/>
            <person name="Tsugane M."/>
            <person name="Tsuji K."/>
            <person name="Ueda S."/>
            <person name="Waki K."/>
            <person name="Yamagata H."/>
            <person name="Yamamoto M."/>
            <person name="Yamamoto S."/>
            <person name="Yamane H."/>
            <person name="Yoshiki S."/>
            <person name="Yoshihara R."/>
            <person name="Yukawa K."/>
            <person name="Zhong H."/>
            <person name="Yano M."/>
            <person name="Yuan Q."/>
            <person name="Ouyang S."/>
            <person name="Liu J."/>
            <person name="Jones K.M."/>
            <person name="Gansberger K."/>
            <person name="Moffat K."/>
            <person name="Hill J."/>
            <person name="Bera J."/>
            <person name="Fadrosh D."/>
            <person name="Jin S."/>
            <person name="Johri S."/>
            <person name="Kim M."/>
            <person name="Overton L."/>
            <person name="Reardon M."/>
            <person name="Tsitrin T."/>
            <person name="Vuong H."/>
            <person name="Weaver B."/>
            <person name="Ciecko A."/>
            <person name="Tallon L."/>
            <person name="Jackson J."/>
            <person name="Pai G."/>
            <person name="Aken S.V."/>
            <person name="Utterback T."/>
            <person name="Reidmuller S."/>
            <person name="Feldblyum T."/>
            <person name="Hsiao J."/>
            <person name="Zismann V."/>
            <person name="Iobst S."/>
            <person name="de Vazeille A.R."/>
            <person name="Buell C.R."/>
            <person name="Ying K."/>
            <person name="Li Y."/>
            <person name="Lu T."/>
            <person name="Huang Y."/>
            <person name="Zhao Q."/>
            <person name="Feng Q."/>
            <person name="Zhang L."/>
            <person name="Zhu J."/>
            <person name="Weng Q."/>
            <person name="Mu J."/>
            <person name="Lu Y."/>
            <person name="Fan D."/>
            <person name="Liu Y."/>
            <person name="Guan J."/>
            <person name="Zhang Y."/>
            <person name="Yu S."/>
            <person name="Liu X."/>
            <person name="Zhang Y."/>
            <person name="Hong G."/>
            <person name="Han B."/>
            <person name="Choisne N."/>
            <person name="Demange N."/>
            <person name="Orjeda G."/>
            <person name="Samain S."/>
            <person name="Cattolico L."/>
            <person name="Pelletier E."/>
            <person name="Couloux A."/>
            <person name="Segurens B."/>
            <person name="Wincker P."/>
            <person name="D'Hont A."/>
            <person name="Scarpelli C."/>
            <person name="Weissenbach J."/>
            <person name="Salanoubat M."/>
            <person name="Quetier F."/>
            <person name="Yu Y."/>
            <person name="Kim H.R."/>
            <person name="Rambo T."/>
            <person name="Currie J."/>
            <person name="Collura K."/>
            <person name="Luo M."/>
            <person name="Yang T."/>
            <person name="Ammiraju J.S.S."/>
            <person name="Engler F."/>
            <person name="Soderlund C."/>
            <person name="Wing R.A."/>
            <person name="Palmer L.E."/>
            <person name="de la Bastide M."/>
            <person name="Spiegel L."/>
            <person name="Nascimento L."/>
            <person name="Zutavern T."/>
            <person name="O'Shaughnessy A."/>
            <person name="Dike S."/>
            <person name="Dedhia N."/>
            <person name="Preston R."/>
            <person name="Balija V."/>
            <person name="McCombie W.R."/>
            <person name="Chow T."/>
            <person name="Chen H."/>
            <person name="Chung M."/>
            <person name="Chen C."/>
            <person name="Shaw J."/>
            <person name="Wu H."/>
            <person name="Hsiao K."/>
            <person name="Chao Y."/>
            <person name="Chu M."/>
            <person name="Cheng C."/>
            <person name="Hour A."/>
            <person name="Lee P."/>
            <person name="Lin S."/>
            <person name="Lin Y."/>
            <person name="Liou J."/>
            <person name="Liu S."/>
            <person name="Hsing Y."/>
            <person name="Raghuvanshi S."/>
            <person name="Mohanty A."/>
            <person name="Bharti A.K."/>
            <person name="Gaur A."/>
            <person name="Gupta V."/>
            <person name="Kumar D."/>
            <person name="Ravi V."/>
            <person name="Vij S."/>
            <person name="Kapur A."/>
            <person name="Khurana P."/>
            <person name="Khurana P."/>
            <person name="Khurana J.P."/>
            <person name="Tyagi A.K."/>
            <person name="Gaikwad K."/>
            <person name="Singh A."/>
            <person name="Dalal V."/>
            <person name="Srivastava S."/>
            <person name="Dixit A."/>
            <person name="Pal A.K."/>
            <person name="Ghazi I.A."/>
            <person name="Yadav M."/>
            <person name="Pandit A."/>
            <person name="Bhargava A."/>
            <person name="Sureshbabu K."/>
            <person name="Batra K."/>
            <person name="Sharma T.R."/>
            <person name="Mohapatra T."/>
            <person name="Singh N.K."/>
            <person name="Messing J."/>
            <person name="Nelson A.B."/>
            <person name="Fuks G."/>
            <person name="Kavchok S."/>
            <person name="Keizer G."/>
            <person name="Linton E."/>
            <person name="Llaca V."/>
            <person name="Song R."/>
            <person name="Tanyolac B."/>
            <person name="Young S."/>
            <person name="Ho-Il K."/>
            <person name="Hahn J.H."/>
            <person name="Sangsakoo G."/>
            <person name="Vanavichit A."/>
            <person name="de Mattos Luiz.A.T."/>
            <person name="Zimmer P.D."/>
            <person name="Malone G."/>
            <person name="Dellagostin O."/>
            <person name="de Oliveira A.C."/>
            <person name="Bevan M."/>
            <person name="Bancroft I."/>
            <person name="Minx P."/>
            <person name="Cordum H."/>
            <person name="Wilson R."/>
            <person name="Cheng Z."/>
            <person name="Jin W."/>
            <person name="Jiang J."/>
            <person name="Leong S.A."/>
            <person name="Iwama H."/>
            <person name="Gojobori T."/>
            <person name="Itoh T."/>
            <person name="Niimura Y."/>
            <person name="Fujii Y."/>
            <person name="Habara T."/>
            <person name="Sakai H."/>
            <person name="Sato Y."/>
            <person name="Wilson G."/>
            <person name="Kumar K."/>
            <person name="McCouch S."/>
            <person name="Juretic N."/>
            <person name="Hoen D."/>
            <person name="Wright S."/>
            <person name="Bruskiewich R."/>
            <person name="Bureau T."/>
            <person name="Miyao A."/>
            <person name="Hirochika H."/>
            <person name="Nishikawa T."/>
            <person name="Kadowaki K."/>
            <person name="Sugiura M."/>
            <person name="Burr B."/>
            <person name="Sasaki T."/>
        </authorList>
    </citation>
    <scope>NUCLEOTIDE SEQUENCE [LARGE SCALE GENOMIC DNA]</scope>
    <source>
        <strain evidence="2">cv. Nipponbare</strain>
    </source>
</reference>
<dbReference type="InParanoid" id="A0A0N7KN61"/>
<sequence>MIESRSPLSTYDFQDQDAKTEDVRLDRANPIKNILRRYVATEYYRTCLLFSWYLIQLYLNRIFWPSRNRKFLESYRYPRECYLLLNPYEQHIIVNNCEDIESLELSHQLYVDALTRLIVLLSQNLQNMNETSRLLFCKYS</sequence>
<dbReference type="PaxDb" id="39947-A0A0N7KN61"/>